<dbReference type="Proteomes" id="UP000734854">
    <property type="component" value="Unassembled WGS sequence"/>
</dbReference>
<protein>
    <recommendedName>
        <fullName evidence="2">UspA domain-containing protein</fullName>
    </recommendedName>
</protein>
<dbReference type="InterPro" id="IPR006016">
    <property type="entry name" value="UspA"/>
</dbReference>
<dbReference type="AlphaFoldDB" id="A0A8J5C3C3"/>
<keyword evidence="4" id="KW-1185">Reference proteome</keyword>
<gene>
    <name evidence="3" type="ORF">ZIOFF_068871</name>
</gene>
<dbReference type="InterPro" id="IPR006015">
    <property type="entry name" value="Universal_stress_UspA"/>
</dbReference>
<feature type="compositionally biased region" description="Polar residues" evidence="1">
    <location>
        <begin position="1"/>
        <end position="13"/>
    </location>
</feature>
<name>A0A8J5C3C3_ZINOF</name>
<evidence type="ECO:0000313" key="3">
    <source>
        <dbReference type="EMBL" id="KAG6471430.1"/>
    </source>
</evidence>
<dbReference type="CDD" id="cd23659">
    <property type="entry name" value="USP_At3g01520-like"/>
    <property type="match status" value="1"/>
</dbReference>
<feature type="region of interest" description="Disordered" evidence="1">
    <location>
        <begin position="1"/>
        <end position="27"/>
    </location>
</feature>
<dbReference type="SUPFAM" id="SSF52402">
    <property type="entry name" value="Adenine nucleotide alpha hydrolases-like"/>
    <property type="match status" value="1"/>
</dbReference>
<evidence type="ECO:0000256" key="1">
    <source>
        <dbReference type="SAM" id="MobiDB-lite"/>
    </source>
</evidence>
<dbReference type="PANTHER" id="PTHR31966:SF3">
    <property type="entry name" value="OS05G0501700 PROTEIN"/>
    <property type="match status" value="1"/>
</dbReference>
<dbReference type="EMBL" id="JACMSC010000020">
    <property type="protein sequence ID" value="KAG6471430.1"/>
    <property type="molecule type" value="Genomic_DNA"/>
</dbReference>
<feature type="domain" description="UspA" evidence="2">
    <location>
        <begin position="389"/>
        <end position="544"/>
    </location>
</feature>
<dbReference type="InterPro" id="IPR044162">
    <property type="entry name" value="PHOS32/34"/>
</dbReference>
<accession>A0A8J5C3C3</accession>
<proteinExistence type="predicted"/>
<dbReference type="PANTHER" id="PTHR31966">
    <property type="entry name" value="OS01G0783500 PROTEIN"/>
    <property type="match status" value="1"/>
</dbReference>
<organism evidence="3 4">
    <name type="scientific">Zingiber officinale</name>
    <name type="common">Ginger</name>
    <name type="synonym">Amomum zingiber</name>
    <dbReference type="NCBI Taxonomy" id="94328"/>
    <lineage>
        <taxon>Eukaryota</taxon>
        <taxon>Viridiplantae</taxon>
        <taxon>Streptophyta</taxon>
        <taxon>Embryophyta</taxon>
        <taxon>Tracheophyta</taxon>
        <taxon>Spermatophyta</taxon>
        <taxon>Magnoliopsida</taxon>
        <taxon>Liliopsida</taxon>
        <taxon>Zingiberales</taxon>
        <taxon>Zingiberaceae</taxon>
        <taxon>Zingiber</taxon>
    </lineage>
</organism>
<feature type="region of interest" description="Disordered" evidence="1">
    <location>
        <begin position="343"/>
        <end position="363"/>
    </location>
</feature>
<feature type="region of interest" description="Disordered" evidence="1">
    <location>
        <begin position="38"/>
        <end position="57"/>
    </location>
</feature>
<evidence type="ECO:0000313" key="4">
    <source>
        <dbReference type="Proteomes" id="UP000734854"/>
    </source>
</evidence>
<dbReference type="PRINTS" id="PR01438">
    <property type="entry name" value="UNVRSLSTRESS"/>
</dbReference>
<feature type="compositionally biased region" description="Basic and acidic residues" evidence="1">
    <location>
        <begin position="568"/>
        <end position="584"/>
    </location>
</feature>
<sequence length="584" mass="62773">MATSFFLWPSSQNKPEEAGGGGAASGYPAGATVAKAKIRKGGGGAKTAGPKRPPQRGLGVAQLEQIRLQELGTPPHDLQPFSFQQLSPVAAGPSAIYGAPVSYTVGLPMQGYLHRLRPMSVTSFGGASAGSAARPVLADPFALDGHRRTAAEDRFRVGGPFPEPPSNQITQCLSDQCEFCARKKRLFGNNQSPNLSNGGADYFEMNLAAAMSVNLEYGCHQTKLKPSEKKEREAIKEFDFFPSSSSLSASIDGASSMFADRTAPGDASSSLFFATATPLDLSLKLSFRSLRVVVVFLLSFPKRHRNRIDSIAFYSRSLSPSLQPFCNDKEAVTPTKPLVFAGMNPQQTPPHYDPQEAAAAAAQEATHPSSPRFFLSSDASSNPSAGSHRRIAIAVDLSDESAYAVKWAVQNYLRPGDIVILLHVRSTSVLYGADWGAVDLSVPEETGSEESQRKLEDDFDAFTTTKAQDLAQPLVEAQIPFKIHIVKDHDMKERLCLEVERLNLSAVIMGSRGFGASRKTSKGRLGSVSDYCVHHCVCPVVVVRYPEEGGATDGGGPIAPGESTEKDDELHPVPEEDEYHDATV</sequence>
<comment type="caution">
    <text evidence="3">The sequence shown here is derived from an EMBL/GenBank/DDBJ whole genome shotgun (WGS) entry which is preliminary data.</text>
</comment>
<dbReference type="Pfam" id="PF00582">
    <property type="entry name" value="Usp"/>
    <property type="match status" value="1"/>
</dbReference>
<dbReference type="InterPro" id="IPR014729">
    <property type="entry name" value="Rossmann-like_a/b/a_fold"/>
</dbReference>
<feature type="region of interest" description="Disordered" evidence="1">
    <location>
        <begin position="549"/>
        <end position="584"/>
    </location>
</feature>
<dbReference type="Gene3D" id="3.40.50.620">
    <property type="entry name" value="HUPs"/>
    <property type="match status" value="1"/>
</dbReference>
<evidence type="ECO:0000259" key="2">
    <source>
        <dbReference type="Pfam" id="PF00582"/>
    </source>
</evidence>
<reference evidence="3 4" key="1">
    <citation type="submission" date="2020-08" db="EMBL/GenBank/DDBJ databases">
        <title>Plant Genome Project.</title>
        <authorList>
            <person name="Zhang R.-G."/>
        </authorList>
    </citation>
    <scope>NUCLEOTIDE SEQUENCE [LARGE SCALE GENOMIC DNA]</scope>
    <source>
        <tissue evidence="3">Rhizome</tissue>
    </source>
</reference>